<dbReference type="RefSeq" id="WP_067493708.1">
    <property type="nucleotide sequence ID" value="NZ_SNXK01000001.1"/>
</dbReference>
<name>A0A4R6PSS3_NOCIG</name>
<keyword evidence="1" id="KW-0732">Signal</keyword>
<protein>
    <submittedName>
        <fullName evidence="3">Uncharacterized protein DUF4189</fullName>
    </submittedName>
</protein>
<keyword evidence="4" id="KW-1185">Reference proteome</keyword>
<dbReference type="Pfam" id="PF13827">
    <property type="entry name" value="DUF4189"/>
    <property type="match status" value="1"/>
</dbReference>
<feature type="signal peptide" evidence="1">
    <location>
        <begin position="1"/>
        <end position="29"/>
    </location>
</feature>
<evidence type="ECO:0000259" key="2">
    <source>
        <dbReference type="Pfam" id="PF13827"/>
    </source>
</evidence>
<organism evidence="3 4">
    <name type="scientific">Nocardia ignorata</name>
    <dbReference type="NCBI Taxonomy" id="145285"/>
    <lineage>
        <taxon>Bacteria</taxon>
        <taxon>Bacillati</taxon>
        <taxon>Actinomycetota</taxon>
        <taxon>Actinomycetes</taxon>
        <taxon>Mycobacteriales</taxon>
        <taxon>Nocardiaceae</taxon>
        <taxon>Nocardia</taxon>
    </lineage>
</organism>
<proteinExistence type="predicted"/>
<gene>
    <name evidence="3" type="ORF">DFR75_101362</name>
</gene>
<reference evidence="3 4" key="1">
    <citation type="submission" date="2019-03" db="EMBL/GenBank/DDBJ databases">
        <title>Genomic Encyclopedia of Type Strains, Phase IV (KMG-IV): sequencing the most valuable type-strain genomes for metagenomic binning, comparative biology and taxonomic classification.</title>
        <authorList>
            <person name="Goeker M."/>
        </authorList>
    </citation>
    <scope>NUCLEOTIDE SEQUENCE [LARGE SCALE GENOMIC DNA]</scope>
    <source>
        <strain evidence="3 4">DSM 44496</strain>
    </source>
</reference>
<dbReference type="EMBL" id="SNXK01000001">
    <property type="protein sequence ID" value="TDP41263.1"/>
    <property type="molecule type" value="Genomic_DNA"/>
</dbReference>
<accession>A0A4R6PSS3</accession>
<evidence type="ECO:0000256" key="1">
    <source>
        <dbReference type="SAM" id="SignalP"/>
    </source>
</evidence>
<dbReference type="AlphaFoldDB" id="A0A4R6PSS3"/>
<dbReference type="InterPro" id="IPR025240">
    <property type="entry name" value="DUF4189"/>
</dbReference>
<feature type="domain" description="DUF4189" evidence="2">
    <location>
        <begin position="33"/>
        <end position="114"/>
    </location>
</feature>
<evidence type="ECO:0000313" key="3">
    <source>
        <dbReference type="EMBL" id="TDP41263.1"/>
    </source>
</evidence>
<sequence length="144" mass="14415">MSFMGKAGFAVAALGLVAGSVFGAGAANAQSMFGAIAFSTTDWTYGSSSSWPSEQEAREQAIASCGTNGAADCRVMISWANGCGTLVVSDDGVAAASGRTAAEATRAAFERLSELTPTAQLANFGSSDLSGAKVARVVCTANAR</sequence>
<dbReference type="Proteomes" id="UP000295087">
    <property type="component" value="Unassembled WGS sequence"/>
</dbReference>
<evidence type="ECO:0000313" key="4">
    <source>
        <dbReference type="Proteomes" id="UP000295087"/>
    </source>
</evidence>
<comment type="caution">
    <text evidence="3">The sequence shown here is derived from an EMBL/GenBank/DDBJ whole genome shotgun (WGS) entry which is preliminary data.</text>
</comment>
<feature type="chain" id="PRO_5020797307" evidence="1">
    <location>
        <begin position="30"/>
        <end position="144"/>
    </location>
</feature>